<keyword evidence="2" id="KW-0378">Hydrolase</keyword>
<dbReference type="RefSeq" id="WP_256696851.1">
    <property type="nucleotide sequence ID" value="NZ_JANIES010000001.1"/>
</dbReference>
<dbReference type="InterPro" id="IPR020023">
    <property type="entry name" value="PseG"/>
</dbReference>
<dbReference type="EC" id="3.6.1.57" evidence="2"/>
<dbReference type="SUPFAM" id="SSF53756">
    <property type="entry name" value="UDP-Glycosyltransferase/glycogen phosphorylase"/>
    <property type="match status" value="2"/>
</dbReference>
<evidence type="ECO:0000313" key="2">
    <source>
        <dbReference type="EMBL" id="MCQ8228301.1"/>
    </source>
</evidence>
<accession>A0ABT1VMB1</accession>
<keyword evidence="3" id="KW-1185">Reference proteome</keyword>
<dbReference type="Pfam" id="PF04101">
    <property type="entry name" value="Glyco_tran_28_C"/>
    <property type="match status" value="1"/>
</dbReference>
<dbReference type="InterPro" id="IPR007235">
    <property type="entry name" value="Glyco_trans_28_C"/>
</dbReference>
<organism evidence="2 3">
    <name type="scientific">Pantoea trifolii</name>
    <dbReference type="NCBI Taxonomy" id="2968030"/>
    <lineage>
        <taxon>Bacteria</taxon>
        <taxon>Pseudomonadati</taxon>
        <taxon>Pseudomonadota</taxon>
        <taxon>Gammaproteobacteria</taxon>
        <taxon>Enterobacterales</taxon>
        <taxon>Erwiniaceae</taxon>
        <taxon>Pantoea</taxon>
    </lineage>
</organism>
<name>A0ABT1VMB1_9GAMM</name>
<feature type="domain" description="Glycosyl transferase family 28 C-terminal" evidence="1">
    <location>
        <begin position="227"/>
        <end position="343"/>
    </location>
</feature>
<sequence>MFFGKNVVFRVDASLSIGTGHVMRCLTLADELSKRGAICYFVTRPHPGNAINAIEKRGFRCLILPSNEYAVNDASKGYEDWLGCTQEIDSKETLEILDNITVNLIIIDHYALDIVWESAVKASTTYIAVIDDLANRKHFCNFILDQNAGRSWDDYKLLLPEKCITLFGPGYSLLRDEFSEYRNASINKKERGKLTSILISLGGIDKDNITSEVMDSLSECGLPDECELTIVMGGKSPWIEVVRSNADKLPWNYNLFVDTTEMAKLLSHSDIAIGAAGSSAWERCAMGVPTIMIVVADNQKIIAENLLKSNAAFIINLEENVKNKIIHCFDLIHENPEILEQMSYFSSLLTDGKGAEKVVTELEKLR</sequence>
<dbReference type="Gene3D" id="3.40.50.11190">
    <property type="match status" value="1"/>
</dbReference>
<dbReference type="PANTHER" id="PTHR21015:SF22">
    <property type="entry name" value="GLYCOSYLTRANSFERASE"/>
    <property type="match status" value="1"/>
</dbReference>
<dbReference type="NCBIfam" id="TIGR03590">
    <property type="entry name" value="PseG"/>
    <property type="match status" value="1"/>
</dbReference>
<comment type="caution">
    <text evidence="2">The sequence shown here is derived from an EMBL/GenBank/DDBJ whole genome shotgun (WGS) entry which is preliminary data.</text>
</comment>
<dbReference type="GO" id="GO:0016787">
    <property type="term" value="F:hydrolase activity"/>
    <property type="evidence" value="ECO:0007669"/>
    <property type="project" value="UniProtKB-KW"/>
</dbReference>
<dbReference type="PANTHER" id="PTHR21015">
    <property type="entry name" value="UDP-N-ACETYLGLUCOSAMINE--N-ACETYLMURAMYL-(PENTAPEPTIDE) PYROPHOSPHORYL-UNDECAPRENOL N-ACETYLGLUCOSAMINE TRANSFERASE 1"/>
    <property type="match status" value="1"/>
</dbReference>
<reference evidence="2 3" key="1">
    <citation type="submission" date="2022-07" db="EMBL/GenBank/DDBJ databases">
        <title>Pantoea trifolii sp. nov. isolated from root nodules of Trifolium rubens.</title>
        <authorList>
            <person name="Kalita M."/>
            <person name="Wdowiak-Wrobel S."/>
            <person name="Marek-Kozaczuk M."/>
            <person name="Palusinska-Szysz M."/>
            <person name="Sokolowski W."/>
            <person name="Coutinho T."/>
            <person name="Hlahane L."/>
        </authorList>
    </citation>
    <scope>NUCLEOTIDE SEQUENCE [LARGE SCALE GENOMIC DNA]</scope>
    <source>
        <strain evidence="2 3">MMK2</strain>
    </source>
</reference>
<protein>
    <submittedName>
        <fullName evidence="2">UDP-2,4-diacetamido-2,4, 6-trideoxy-beta-L-altropyranose hydrolase</fullName>
        <ecNumber evidence="2">3.6.1.57</ecNumber>
    </submittedName>
</protein>
<dbReference type="Gene3D" id="3.40.50.2000">
    <property type="entry name" value="Glycogen Phosphorylase B"/>
    <property type="match status" value="1"/>
</dbReference>
<dbReference type="Proteomes" id="UP001300015">
    <property type="component" value="Unassembled WGS sequence"/>
</dbReference>
<dbReference type="EMBL" id="JANIET010000001">
    <property type="protein sequence ID" value="MCQ8228301.1"/>
    <property type="molecule type" value="Genomic_DNA"/>
</dbReference>
<gene>
    <name evidence="2" type="primary">pseG</name>
    <name evidence="2" type="ORF">NQH49_12525</name>
</gene>
<proteinExistence type="predicted"/>
<evidence type="ECO:0000313" key="3">
    <source>
        <dbReference type="Proteomes" id="UP001300015"/>
    </source>
</evidence>
<evidence type="ECO:0000259" key="1">
    <source>
        <dbReference type="Pfam" id="PF04101"/>
    </source>
</evidence>